<evidence type="ECO:0000313" key="13">
    <source>
        <dbReference type="EMBL" id="KAH3680760.1"/>
    </source>
</evidence>
<dbReference type="InterPro" id="IPR026591">
    <property type="entry name" value="Sirtuin_cat_small_dom_sf"/>
</dbReference>
<organism evidence="13 14">
    <name type="scientific">Wickerhamomyces mucosus</name>
    <dbReference type="NCBI Taxonomy" id="1378264"/>
    <lineage>
        <taxon>Eukaryota</taxon>
        <taxon>Fungi</taxon>
        <taxon>Dikarya</taxon>
        <taxon>Ascomycota</taxon>
        <taxon>Saccharomycotina</taxon>
        <taxon>Saccharomycetes</taxon>
        <taxon>Phaffomycetales</taxon>
        <taxon>Wickerhamomycetaceae</taxon>
        <taxon>Wickerhamomyces</taxon>
    </lineage>
</organism>
<feature type="binding site" evidence="9">
    <location>
        <begin position="46"/>
        <end position="48"/>
    </location>
    <ligand>
        <name>NAD(+)</name>
        <dbReference type="ChEBI" id="CHEBI:57540"/>
    </ligand>
</feature>
<evidence type="ECO:0000256" key="8">
    <source>
        <dbReference type="PIRSR" id="PIRSR037938-1"/>
    </source>
</evidence>
<evidence type="ECO:0000256" key="4">
    <source>
        <dbReference type="ARBA" id="ARBA00022723"/>
    </source>
</evidence>
<dbReference type="Gene3D" id="3.30.1600.10">
    <property type="entry name" value="SIR2/SIRT2 'Small Domain"/>
    <property type="match status" value="1"/>
</dbReference>
<keyword evidence="14" id="KW-1185">Reference proteome</keyword>
<evidence type="ECO:0000259" key="12">
    <source>
        <dbReference type="PROSITE" id="PS50305"/>
    </source>
</evidence>
<dbReference type="EC" id="2.3.1.286" evidence="7"/>
<feature type="domain" description="Deacetylase sirtuin-type" evidence="12">
    <location>
        <begin position="9"/>
        <end position="276"/>
    </location>
</feature>
<keyword evidence="3 7" id="KW-0808">Transferase</keyword>
<feature type="binding site" evidence="10 11">
    <location>
        <position position="170"/>
    </location>
    <ligand>
        <name>Zn(2+)</name>
        <dbReference type="ChEBI" id="CHEBI:29105"/>
    </ligand>
</feature>
<evidence type="ECO:0000256" key="5">
    <source>
        <dbReference type="ARBA" id="ARBA00022833"/>
    </source>
</evidence>
<feature type="binding site" evidence="9">
    <location>
        <begin position="36"/>
        <end position="40"/>
    </location>
    <ligand>
        <name>NAD(+)</name>
        <dbReference type="ChEBI" id="CHEBI:57540"/>
    </ligand>
</feature>
<evidence type="ECO:0000256" key="3">
    <source>
        <dbReference type="ARBA" id="ARBA00022679"/>
    </source>
</evidence>
<dbReference type="GO" id="GO:0017136">
    <property type="term" value="F:histone deacetylase activity, NAD-dependent"/>
    <property type="evidence" value="ECO:0007669"/>
    <property type="project" value="InterPro"/>
</dbReference>
<feature type="binding site" evidence="9">
    <location>
        <begin position="118"/>
        <end position="121"/>
    </location>
    <ligand>
        <name>NAD(+)</name>
        <dbReference type="ChEBI" id="CHEBI:57540"/>
    </ligand>
</feature>
<keyword evidence="4 7" id="KW-0479">Metal-binding</keyword>
<gene>
    <name evidence="13" type="ORF">WICMUC_000111</name>
</gene>
<keyword evidence="6 7" id="KW-0520">NAD</keyword>
<name>A0A9P8Q084_9ASCO</name>
<dbReference type="SUPFAM" id="SSF52467">
    <property type="entry name" value="DHS-like NAD/FAD-binding domain"/>
    <property type="match status" value="1"/>
</dbReference>
<dbReference type="InterPro" id="IPR029035">
    <property type="entry name" value="DHS-like_NAD/FAD-binding_dom"/>
</dbReference>
<dbReference type="PANTHER" id="PTHR11085">
    <property type="entry name" value="NAD-DEPENDENT PROTEIN DEACYLASE SIRTUIN-5, MITOCHONDRIAL-RELATED"/>
    <property type="match status" value="1"/>
</dbReference>
<feature type="active site" description="Proton acceptor" evidence="8 11">
    <location>
        <position position="138"/>
    </location>
</feature>
<feature type="binding site" evidence="9">
    <location>
        <begin position="216"/>
        <end position="217"/>
    </location>
    <ligand>
        <name>NAD(+)</name>
        <dbReference type="ChEBI" id="CHEBI:57540"/>
    </ligand>
</feature>
<dbReference type="InterPro" id="IPR026590">
    <property type="entry name" value="Ssirtuin_cat_dom"/>
</dbReference>
<dbReference type="Proteomes" id="UP000769528">
    <property type="component" value="Unassembled WGS sequence"/>
</dbReference>
<dbReference type="GO" id="GO:0008270">
    <property type="term" value="F:zinc ion binding"/>
    <property type="evidence" value="ECO:0007669"/>
    <property type="project" value="UniProtKB-UniRule"/>
</dbReference>
<reference evidence="13" key="1">
    <citation type="journal article" date="2021" name="Open Biol.">
        <title>Shared evolutionary footprints suggest mitochondrial oxidative damage underlies multiple complex I losses in fungi.</title>
        <authorList>
            <person name="Schikora-Tamarit M.A."/>
            <person name="Marcet-Houben M."/>
            <person name="Nosek J."/>
            <person name="Gabaldon T."/>
        </authorList>
    </citation>
    <scope>NUCLEOTIDE SEQUENCE</scope>
    <source>
        <strain evidence="13">CBS6341</strain>
    </source>
</reference>
<dbReference type="EMBL" id="JAEUBF010000039">
    <property type="protein sequence ID" value="KAH3680760.1"/>
    <property type="molecule type" value="Genomic_DNA"/>
</dbReference>
<evidence type="ECO:0000256" key="6">
    <source>
        <dbReference type="ARBA" id="ARBA00023027"/>
    </source>
</evidence>
<sequence>MRRVTHSSPEMSDLNINKIAEIIRNGDKKFIFLVGAGISTSAGIPDFRSPKTGLYHNLQKLKLPYAEAVFDIDYFSNNPKPFYILSKELYPGQFLPTSFHLLVKLMEQRKLLKRIYTQNIDTLERLSGIHDDYIVEAHGSFNANHCIDCGSSFENESFKELIFKDIHPTCEKCDGLVKPDITFFGEALPAKFFDKWDADFTEIDEKGDFVLVTAGTSLSVYPFASLPGEVSKRTQRVLVNKEIVGDYKTSPRKTDIIILDDIDTFADELIRELNWSKDFEKLSLKIKNKLEKDTMVKEFCEIKREISIEIVTGEEENSATLHEELTNLTKSIGNLEIDNSDLSDFKNPEKDVN</sequence>
<feature type="binding site" evidence="10 11">
    <location>
        <position position="173"/>
    </location>
    <ligand>
        <name>Zn(2+)</name>
        <dbReference type="ChEBI" id="CHEBI:29105"/>
    </ligand>
</feature>
<evidence type="ECO:0000256" key="9">
    <source>
        <dbReference type="PIRSR" id="PIRSR037938-2"/>
    </source>
</evidence>
<keyword evidence="2" id="KW-0678">Repressor</keyword>
<dbReference type="PANTHER" id="PTHR11085:SF6">
    <property type="entry name" value="NAD-DEPENDENT PROTEIN DEACETYLASE SIRTUIN-2"/>
    <property type="match status" value="1"/>
</dbReference>
<comment type="similarity">
    <text evidence="1 7">Belongs to the sirtuin family. Class I subfamily.</text>
</comment>
<feature type="binding site" evidence="10 11">
    <location>
        <position position="149"/>
    </location>
    <ligand>
        <name>Zn(2+)</name>
        <dbReference type="ChEBI" id="CHEBI:29105"/>
    </ligand>
</feature>
<protein>
    <recommendedName>
        <fullName evidence="7">NAD-dependent protein deacetylase</fullName>
        <ecNumber evidence="7">2.3.1.286</ecNumber>
    </recommendedName>
</protein>
<proteinExistence type="inferred from homology"/>
<feature type="binding site" evidence="9">
    <location>
        <begin position="240"/>
        <end position="242"/>
    </location>
    <ligand>
        <name>NAD(+)</name>
        <dbReference type="ChEBI" id="CHEBI:57540"/>
    </ligand>
</feature>
<keyword evidence="5 7" id="KW-0862">Zinc</keyword>
<comment type="caution">
    <text evidence="13">The sequence shown here is derived from an EMBL/GenBank/DDBJ whole genome shotgun (WGS) entry which is preliminary data.</text>
</comment>
<evidence type="ECO:0000256" key="2">
    <source>
        <dbReference type="ARBA" id="ARBA00022491"/>
    </source>
</evidence>
<dbReference type="GO" id="GO:0005634">
    <property type="term" value="C:nucleus"/>
    <property type="evidence" value="ECO:0007669"/>
    <property type="project" value="TreeGrafter"/>
</dbReference>
<evidence type="ECO:0000256" key="7">
    <source>
        <dbReference type="PIRNR" id="PIRNR037938"/>
    </source>
</evidence>
<evidence type="ECO:0000256" key="11">
    <source>
        <dbReference type="PROSITE-ProRule" id="PRU00236"/>
    </source>
</evidence>
<dbReference type="AlphaFoldDB" id="A0A9P8Q084"/>
<comment type="cofactor">
    <cofactor evidence="10">
        <name>Zn(2+)</name>
        <dbReference type="ChEBI" id="CHEBI:29105"/>
    </cofactor>
    <text evidence="10">Binds 1 zinc ion per subunit.</text>
</comment>
<accession>A0A9P8Q084</accession>
<dbReference type="Gene3D" id="3.40.50.1220">
    <property type="entry name" value="TPP-binding domain"/>
    <property type="match status" value="1"/>
</dbReference>
<dbReference type="PROSITE" id="PS50305">
    <property type="entry name" value="SIRTUIN"/>
    <property type="match status" value="1"/>
</dbReference>
<evidence type="ECO:0000256" key="10">
    <source>
        <dbReference type="PIRSR" id="PIRSR037938-3"/>
    </source>
</evidence>
<evidence type="ECO:0000256" key="1">
    <source>
        <dbReference type="ARBA" id="ARBA00006924"/>
    </source>
</evidence>
<dbReference type="InterPro" id="IPR017328">
    <property type="entry name" value="Sirtuin_class_I"/>
</dbReference>
<feature type="binding site" evidence="10 11">
    <location>
        <position position="146"/>
    </location>
    <ligand>
        <name>Zn(2+)</name>
        <dbReference type="ChEBI" id="CHEBI:29105"/>
    </ligand>
</feature>
<dbReference type="GO" id="GO:0070403">
    <property type="term" value="F:NAD+ binding"/>
    <property type="evidence" value="ECO:0007669"/>
    <property type="project" value="UniProtKB-UniRule"/>
</dbReference>
<dbReference type="OrthoDB" id="420264at2759"/>
<dbReference type="InterPro" id="IPR003000">
    <property type="entry name" value="Sirtuin"/>
</dbReference>
<comment type="catalytic activity">
    <reaction evidence="7">
        <text>N(6)-acetyl-L-lysyl-[protein] + NAD(+) + H2O = 2''-O-acetyl-ADP-D-ribose + nicotinamide + L-lysyl-[protein]</text>
        <dbReference type="Rhea" id="RHEA:43636"/>
        <dbReference type="Rhea" id="RHEA-COMP:9752"/>
        <dbReference type="Rhea" id="RHEA-COMP:10731"/>
        <dbReference type="ChEBI" id="CHEBI:15377"/>
        <dbReference type="ChEBI" id="CHEBI:17154"/>
        <dbReference type="ChEBI" id="CHEBI:29969"/>
        <dbReference type="ChEBI" id="CHEBI:57540"/>
        <dbReference type="ChEBI" id="CHEBI:61930"/>
        <dbReference type="ChEBI" id="CHEBI:83767"/>
        <dbReference type="EC" id="2.3.1.286"/>
    </reaction>
</comment>
<dbReference type="PIRSF" id="PIRSF037938">
    <property type="entry name" value="SIR2_euk"/>
    <property type="match status" value="1"/>
</dbReference>
<dbReference type="Pfam" id="PF02146">
    <property type="entry name" value="SIR2"/>
    <property type="match status" value="1"/>
</dbReference>
<reference evidence="13" key="2">
    <citation type="submission" date="2021-01" db="EMBL/GenBank/DDBJ databases">
        <authorList>
            <person name="Schikora-Tamarit M.A."/>
        </authorList>
    </citation>
    <scope>NUCLEOTIDE SEQUENCE</scope>
    <source>
        <strain evidence="13">CBS6341</strain>
    </source>
</reference>
<dbReference type="InterPro" id="IPR050134">
    <property type="entry name" value="NAD-dep_sirtuin_deacylases"/>
</dbReference>
<evidence type="ECO:0000313" key="14">
    <source>
        <dbReference type="Proteomes" id="UP000769528"/>
    </source>
</evidence>